<dbReference type="InterPro" id="IPR029045">
    <property type="entry name" value="ClpP/crotonase-like_dom_sf"/>
</dbReference>
<dbReference type="InterPro" id="IPR014748">
    <property type="entry name" value="Enoyl-CoA_hydra_C"/>
</dbReference>
<dbReference type="PANTHER" id="PTHR11941:SF54">
    <property type="entry name" value="ENOYL-COA HYDRATASE, MITOCHONDRIAL"/>
    <property type="match status" value="1"/>
</dbReference>
<gene>
    <name evidence="4" type="ORF">EYC87_02120</name>
</gene>
<dbReference type="Gene3D" id="1.10.12.10">
    <property type="entry name" value="Lyase 2-enoyl-coa Hydratase, Chain A, domain 2"/>
    <property type="match status" value="1"/>
</dbReference>
<dbReference type="InterPro" id="IPR001753">
    <property type="entry name" value="Enoyl-CoA_hydra/iso"/>
</dbReference>
<evidence type="ECO:0000313" key="4">
    <source>
        <dbReference type="EMBL" id="MCX2972384.1"/>
    </source>
</evidence>
<keyword evidence="2" id="KW-0456">Lyase</keyword>
<protein>
    <submittedName>
        <fullName evidence="4">Enoyl-CoA hydratase/isomerase family protein</fullName>
    </submittedName>
</protein>
<keyword evidence="5" id="KW-1185">Reference proteome</keyword>
<evidence type="ECO:0000313" key="5">
    <source>
        <dbReference type="Proteomes" id="UP001143307"/>
    </source>
</evidence>
<dbReference type="RefSeq" id="WP_279251405.1">
    <property type="nucleotide sequence ID" value="NZ_SHNP01000001.1"/>
</dbReference>
<dbReference type="InterPro" id="IPR018376">
    <property type="entry name" value="Enoyl-CoA_hyd/isom_CS"/>
</dbReference>
<comment type="similarity">
    <text evidence="1 3">Belongs to the enoyl-CoA hydratase/isomerase family.</text>
</comment>
<sequence length="262" mass="28716">MTSPITLTVDKRVATITLNRPDVLNAINEEMLPLWVDALEHCRTSDDVAVIVVSGAGEAFCRGGDTSKLGAHTAPSPVEIKQQFWDRLHRIPRKLAEIDKPVIAAVNGLASGAGVDVSLQCDIRLAARSAKFRVSYTAFGLVPGNGGSYFLPRIVGEAKALELFYAAEPIDAQEAMRIGMVNQVFDDQDFMQQTMDFAQKLTERAPLAMGLVKRAVKQSHSMDLNTHLDLISSHMLITRPSEDHAEAIKAYEEGRTPQFKGK</sequence>
<name>A0ABT3SQY0_9GAMM</name>
<dbReference type="EMBL" id="SHNP01000001">
    <property type="protein sequence ID" value="MCX2972384.1"/>
    <property type="molecule type" value="Genomic_DNA"/>
</dbReference>
<comment type="caution">
    <text evidence="4">The sequence shown here is derived from an EMBL/GenBank/DDBJ whole genome shotgun (WGS) entry which is preliminary data.</text>
</comment>
<accession>A0ABT3SQY0</accession>
<reference evidence="4" key="1">
    <citation type="submission" date="2019-02" db="EMBL/GenBank/DDBJ databases">
        <authorList>
            <person name="Li S.-H."/>
        </authorList>
    </citation>
    <scope>NUCLEOTIDE SEQUENCE</scope>
    <source>
        <strain evidence="4">IMCC8485</strain>
    </source>
</reference>
<dbReference type="Pfam" id="PF00378">
    <property type="entry name" value="ECH_1"/>
    <property type="match status" value="1"/>
</dbReference>
<dbReference type="CDD" id="cd06558">
    <property type="entry name" value="crotonase-like"/>
    <property type="match status" value="1"/>
</dbReference>
<organism evidence="4 5">
    <name type="scientific">Candidatus Seongchinamella marina</name>
    <dbReference type="NCBI Taxonomy" id="2518990"/>
    <lineage>
        <taxon>Bacteria</taxon>
        <taxon>Pseudomonadati</taxon>
        <taxon>Pseudomonadota</taxon>
        <taxon>Gammaproteobacteria</taxon>
        <taxon>Cellvibrionales</taxon>
        <taxon>Halieaceae</taxon>
        <taxon>Seongchinamella</taxon>
    </lineage>
</organism>
<dbReference type="Gene3D" id="3.90.226.10">
    <property type="entry name" value="2-enoyl-CoA Hydratase, Chain A, domain 1"/>
    <property type="match status" value="1"/>
</dbReference>
<evidence type="ECO:0000256" key="2">
    <source>
        <dbReference type="ARBA" id="ARBA00023239"/>
    </source>
</evidence>
<dbReference type="PANTHER" id="PTHR11941">
    <property type="entry name" value="ENOYL-COA HYDRATASE-RELATED"/>
    <property type="match status" value="1"/>
</dbReference>
<evidence type="ECO:0000256" key="1">
    <source>
        <dbReference type="ARBA" id="ARBA00005254"/>
    </source>
</evidence>
<evidence type="ECO:0000256" key="3">
    <source>
        <dbReference type="RuleBase" id="RU003707"/>
    </source>
</evidence>
<proteinExistence type="inferred from homology"/>
<dbReference type="PROSITE" id="PS00166">
    <property type="entry name" value="ENOYL_COA_HYDRATASE"/>
    <property type="match status" value="1"/>
</dbReference>
<dbReference type="Proteomes" id="UP001143307">
    <property type="component" value="Unassembled WGS sequence"/>
</dbReference>
<dbReference type="SUPFAM" id="SSF52096">
    <property type="entry name" value="ClpP/crotonase"/>
    <property type="match status" value="1"/>
</dbReference>